<dbReference type="InterPro" id="IPR010985">
    <property type="entry name" value="Ribbon_hlx_hlx"/>
</dbReference>
<proteinExistence type="predicted"/>
<sequence>IMVNGVKDNMVVKAKDVEIKVVIPRSTYRALKVKCALMDITLRQGMTNMVEKWVKDVKKDIAGIDTIKPKA</sequence>
<comment type="caution">
    <text evidence="1">The sequence shown here is derived from an EMBL/GenBank/DDBJ whole genome shotgun (WGS) entry which is preliminary data.</text>
</comment>
<dbReference type="AlphaFoldDB" id="X1Q2Q1"/>
<protein>
    <submittedName>
        <fullName evidence="1">Uncharacterized protein</fullName>
    </submittedName>
</protein>
<dbReference type="InterPro" id="IPR013321">
    <property type="entry name" value="Arc_rbn_hlx_hlx"/>
</dbReference>
<dbReference type="SUPFAM" id="SSF47598">
    <property type="entry name" value="Ribbon-helix-helix"/>
    <property type="match status" value="1"/>
</dbReference>
<organism evidence="1">
    <name type="scientific">marine sediment metagenome</name>
    <dbReference type="NCBI Taxonomy" id="412755"/>
    <lineage>
        <taxon>unclassified sequences</taxon>
        <taxon>metagenomes</taxon>
        <taxon>ecological metagenomes</taxon>
    </lineage>
</organism>
<accession>X1Q2Q1</accession>
<feature type="non-terminal residue" evidence="1">
    <location>
        <position position="1"/>
    </location>
</feature>
<dbReference type="GO" id="GO:0006355">
    <property type="term" value="P:regulation of DNA-templated transcription"/>
    <property type="evidence" value="ECO:0007669"/>
    <property type="project" value="InterPro"/>
</dbReference>
<name>X1Q2Q1_9ZZZZ</name>
<dbReference type="Gene3D" id="1.10.1220.10">
    <property type="entry name" value="Met repressor-like"/>
    <property type="match status" value="1"/>
</dbReference>
<gene>
    <name evidence="1" type="ORF">S12H4_01587</name>
</gene>
<reference evidence="1" key="1">
    <citation type="journal article" date="2014" name="Front. Microbiol.">
        <title>High frequency of phylogenetically diverse reductive dehalogenase-homologous genes in deep subseafloor sedimentary metagenomes.</title>
        <authorList>
            <person name="Kawai M."/>
            <person name="Futagami T."/>
            <person name="Toyoda A."/>
            <person name="Takaki Y."/>
            <person name="Nishi S."/>
            <person name="Hori S."/>
            <person name="Arai W."/>
            <person name="Tsubouchi T."/>
            <person name="Morono Y."/>
            <person name="Uchiyama I."/>
            <person name="Ito T."/>
            <person name="Fujiyama A."/>
            <person name="Inagaki F."/>
            <person name="Takami H."/>
        </authorList>
    </citation>
    <scope>NUCLEOTIDE SEQUENCE</scope>
    <source>
        <strain evidence="1">Expedition CK06-06</strain>
    </source>
</reference>
<dbReference type="EMBL" id="BARW01000328">
    <property type="protein sequence ID" value="GAI62817.1"/>
    <property type="molecule type" value="Genomic_DNA"/>
</dbReference>
<evidence type="ECO:0000313" key="1">
    <source>
        <dbReference type="EMBL" id="GAI62817.1"/>
    </source>
</evidence>